<dbReference type="PaxDb" id="4081-Solyc04g005460.1.1"/>
<dbReference type="Pfam" id="PF13041">
    <property type="entry name" value="PPR_2"/>
    <property type="match status" value="1"/>
</dbReference>
<dbReference type="AlphaFoldDB" id="A0A3Q7GMZ4"/>
<reference evidence="3" key="1">
    <citation type="journal article" date="2012" name="Nature">
        <title>The tomato genome sequence provides insights into fleshy fruit evolution.</title>
        <authorList>
            <consortium name="Tomato Genome Consortium"/>
        </authorList>
    </citation>
    <scope>NUCLEOTIDE SEQUENCE [LARGE SCALE GENOMIC DNA]</scope>
    <source>
        <strain evidence="3">cv. Heinz 1706</strain>
    </source>
</reference>
<dbReference type="PANTHER" id="PTHR47926">
    <property type="entry name" value="PENTATRICOPEPTIDE REPEAT-CONTAINING PROTEIN"/>
    <property type="match status" value="1"/>
</dbReference>
<dbReference type="KEGG" id="sly:101268274"/>
<evidence type="ECO:0000313" key="4">
    <source>
        <dbReference type="Proteomes" id="UP000004994"/>
    </source>
</evidence>
<reference evidence="3" key="2">
    <citation type="submission" date="2019-01" db="UniProtKB">
        <authorList>
            <consortium name="EnsemblPlants"/>
        </authorList>
    </citation>
    <scope>IDENTIFICATION</scope>
    <source>
        <strain evidence="3">cv. Heinz 1706</strain>
    </source>
</reference>
<evidence type="ECO:0008006" key="5">
    <source>
        <dbReference type="Google" id="ProtNLM"/>
    </source>
</evidence>
<dbReference type="PROSITE" id="PS51375">
    <property type="entry name" value="PPR"/>
    <property type="match status" value="2"/>
</dbReference>
<sequence length="530" mass="59264">MLICTRRCLFLLEKCKNMKQLKQAHGQVITCGLGENSFALSRLLAFCSHPNLGSPVYGFKIFEQIQEPTICIFNTMIKSFLLKGDDEVNRITEIYRNMLKIGMYPDNYTLPYVLKACGRMKSLHLGELVHGQILKLGFLIDTFVGNSLIGFYTCFDNVEAARSVFYEIPCNCVVSWTVLICGYAKRGDVYEARLVFDECLVKDRGVWGCMISCYVQNNCFKEGLQLFRQMQMSGIEPDEAILVSVLSACAHLGCADIGVWIHRYVKKLKMGSSIKLGTALIDMYGKCGCLDIAEKVFDEMPIRDLICWNAMISGFAVNGNGLKALKLFNEMQKFRIRPDDVTFLSMFTACSYAGMANEGLNLLNLMCNVYHIEPKGEHYGCIIDVLSRAGLLEEARKIVQNMPNSSAPSEEAIAWRALLSASGNHGVVDLAEAAAERIVQLERHSGAYVLLSNIYVAAGKHDNARRIRKKMKSQYIGKVPGCSSLEINGVVHELIAGEKTHPQLVQIHQVLETINNHLDNSTHILHGYDH</sequence>
<gene>
    <name evidence="3" type="primary">LOC101268274</name>
</gene>
<evidence type="ECO:0000313" key="3">
    <source>
        <dbReference type="EnsemblPlants" id="Solyc04g005460.1.1.1"/>
    </source>
</evidence>
<dbReference type="GO" id="GO:0003723">
    <property type="term" value="F:RNA binding"/>
    <property type="evidence" value="ECO:0007669"/>
    <property type="project" value="InterPro"/>
</dbReference>
<keyword evidence="4" id="KW-1185">Reference proteome</keyword>
<evidence type="ECO:0000256" key="1">
    <source>
        <dbReference type="ARBA" id="ARBA00022737"/>
    </source>
</evidence>
<dbReference type="InParanoid" id="A0A3Q7GMZ4"/>
<dbReference type="OMA" id="ACCNHGQ"/>
<keyword evidence="1" id="KW-0677">Repeat</keyword>
<dbReference type="Pfam" id="PF20431">
    <property type="entry name" value="E_motif"/>
    <property type="match status" value="1"/>
</dbReference>
<accession>A0A3Q7GMZ4</accession>
<dbReference type="Gene3D" id="1.25.40.10">
    <property type="entry name" value="Tetratricopeptide repeat domain"/>
    <property type="match status" value="4"/>
</dbReference>
<dbReference type="PANTHER" id="PTHR47926:SF352">
    <property type="entry name" value="REPEAT-CONTAINING PROTEIN, PUTATIVE-RELATED"/>
    <property type="match status" value="1"/>
</dbReference>
<dbReference type="GO" id="GO:0009451">
    <property type="term" value="P:RNA modification"/>
    <property type="evidence" value="ECO:0000318"/>
    <property type="project" value="GO_Central"/>
</dbReference>
<dbReference type="FunFam" id="1.25.40.10:FF:000348">
    <property type="entry name" value="Pentatricopeptide repeat-containing protein chloroplastic"/>
    <property type="match status" value="1"/>
</dbReference>
<feature type="repeat" description="PPR" evidence="2">
    <location>
        <begin position="203"/>
        <end position="237"/>
    </location>
</feature>
<evidence type="ECO:0000256" key="2">
    <source>
        <dbReference type="PROSITE-ProRule" id="PRU00708"/>
    </source>
</evidence>
<dbReference type="SMR" id="A0A3Q7GMZ4"/>
<dbReference type="InterPro" id="IPR046848">
    <property type="entry name" value="E_motif"/>
</dbReference>
<dbReference type="InterPro" id="IPR046960">
    <property type="entry name" value="PPR_At4g14850-like_plant"/>
</dbReference>
<protein>
    <recommendedName>
        <fullName evidence="5">Pentatricopeptide repeat-containing protein</fullName>
    </recommendedName>
</protein>
<dbReference type="EnsemblPlants" id="Solyc04g005460.1.1">
    <property type="protein sequence ID" value="Solyc04g005460.1.1.1"/>
    <property type="gene ID" value="Solyc04g005460.1"/>
</dbReference>
<dbReference type="FunFam" id="1.25.40.10:FF:000184">
    <property type="entry name" value="Pentatricopeptide repeat-containing protein, chloroplastic"/>
    <property type="match status" value="1"/>
</dbReference>
<dbReference type="RefSeq" id="XP_010319468.1">
    <property type="nucleotide sequence ID" value="XM_010321166.4"/>
</dbReference>
<proteinExistence type="predicted"/>
<dbReference type="Proteomes" id="UP000004994">
    <property type="component" value="Chromosome 4"/>
</dbReference>
<dbReference type="GeneID" id="101268274"/>
<dbReference type="NCBIfam" id="TIGR00756">
    <property type="entry name" value="PPR"/>
    <property type="match status" value="4"/>
</dbReference>
<dbReference type="OrthoDB" id="185373at2759"/>
<feature type="repeat" description="PPR" evidence="2">
    <location>
        <begin position="304"/>
        <end position="338"/>
    </location>
</feature>
<dbReference type="Pfam" id="PF01535">
    <property type="entry name" value="PPR"/>
    <property type="match status" value="4"/>
</dbReference>
<dbReference type="InterPro" id="IPR002885">
    <property type="entry name" value="PPR_rpt"/>
</dbReference>
<dbReference type="Gramene" id="Solyc04g005460.1.1">
    <property type="protein sequence ID" value="Solyc04g005460.1.1.1"/>
    <property type="gene ID" value="Solyc04g005460.1"/>
</dbReference>
<organism evidence="3">
    <name type="scientific">Solanum lycopersicum</name>
    <name type="common">Tomato</name>
    <name type="synonym">Lycopersicon esculentum</name>
    <dbReference type="NCBI Taxonomy" id="4081"/>
    <lineage>
        <taxon>Eukaryota</taxon>
        <taxon>Viridiplantae</taxon>
        <taxon>Streptophyta</taxon>
        <taxon>Embryophyta</taxon>
        <taxon>Tracheophyta</taxon>
        <taxon>Spermatophyta</taxon>
        <taxon>Magnoliopsida</taxon>
        <taxon>eudicotyledons</taxon>
        <taxon>Gunneridae</taxon>
        <taxon>Pentapetalae</taxon>
        <taxon>asterids</taxon>
        <taxon>lamiids</taxon>
        <taxon>Solanales</taxon>
        <taxon>Solanaceae</taxon>
        <taxon>Solanoideae</taxon>
        <taxon>Solaneae</taxon>
        <taxon>Solanum</taxon>
        <taxon>Solanum subgen. Lycopersicon</taxon>
    </lineage>
</organism>
<dbReference type="InterPro" id="IPR011990">
    <property type="entry name" value="TPR-like_helical_dom_sf"/>
</dbReference>
<name>A0A3Q7GMZ4_SOLLC</name>